<evidence type="ECO:0000313" key="3">
    <source>
        <dbReference type="Proteomes" id="UP000663686"/>
    </source>
</evidence>
<keyword evidence="1" id="KW-0472">Membrane</keyword>
<evidence type="ECO:0008006" key="4">
    <source>
        <dbReference type="Google" id="ProtNLM"/>
    </source>
</evidence>
<dbReference type="Proteomes" id="UP000663686">
    <property type="component" value="Chromosome"/>
</dbReference>
<evidence type="ECO:0000313" key="2">
    <source>
        <dbReference type="EMBL" id="QRK86865.1"/>
    </source>
</evidence>
<keyword evidence="3" id="KW-1185">Reference proteome</keyword>
<organism evidence="2 3">
    <name type="scientific">Pseudomonas granadensis</name>
    <dbReference type="NCBI Taxonomy" id="1421430"/>
    <lineage>
        <taxon>Bacteria</taxon>
        <taxon>Pseudomonadati</taxon>
        <taxon>Pseudomonadota</taxon>
        <taxon>Gammaproteobacteria</taxon>
        <taxon>Pseudomonadales</taxon>
        <taxon>Pseudomonadaceae</taxon>
        <taxon>Pseudomonas</taxon>
    </lineage>
</organism>
<keyword evidence="1" id="KW-1133">Transmembrane helix</keyword>
<gene>
    <name evidence="2" type="ORF">JN757_16450</name>
</gene>
<feature type="transmembrane region" description="Helical" evidence="1">
    <location>
        <begin position="77"/>
        <end position="95"/>
    </location>
</feature>
<protein>
    <recommendedName>
        <fullName evidence="4">DUF983 domain-containing protein</fullName>
    </recommendedName>
</protein>
<proteinExistence type="predicted"/>
<keyword evidence="1" id="KW-0812">Transmembrane</keyword>
<reference evidence="2 3" key="1">
    <citation type="submission" date="2021-03" db="EMBL/GenBank/DDBJ databases">
        <title>P. granadensis CT364 genome publication.</title>
        <authorList>
            <person name="Stach J."/>
            <person name="Montero-Calasanz Md.C."/>
        </authorList>
    </citation>
    <scope>NUCLEOTIDE SEQUENCE [LARGE SCALE GENOMIC DNA]</scope>
    <source>
        <strain evidence="2 3">CT364</strain>
    </source>
</reference>
<name>A0ABX7GND5_9PSED</name>
<evidence type="ECO:0000256" key="1">
    <source>
        <dbReference type="SAM" id="Phobius"/>
    </source>
</evidence>
<dbReference type="EMBL" id="CP069352">
    <property type="protein sequence ID" value="QRK86865.1"/>
    <property type="molecule type" value="Genomic_DNA"/>
</dbReference>
<accession>A0ABX7GND5</accession>
<sequence>MDRPMKSRCPECGYIANSIPPTHKCPDCGGFSHDWLIYDWDSFASIKRRHLSYNVAIICLAHAGLLTALILGSSPAVPWMLALLIVPAMVSGWRCRRQLRDQSKYQGHKAAIVFPWFSGFGGL</sequence>
<feature type="transmembrane region" description="Helical" evidence="1">
    <location>
        <begin position="51"/>
        <end position="71"/>
    </location>
</feature>